<reference evidence="1" key="1">
    <citation type="journal article" date="2020" name="Nature">
        <title>Giant virus diversity and host interactions through global metagenomics.</title>
        <authorList>
            <person name="Schulz F."/>
            <person name="Roux S."/>
            <person name="Paez-Espino D."/>
            <person name="Jungbluth S."/>
            <person name="Walsh D.A."/>
            <person name="Denef V.J."/>
            <person name="McMahon K.D."/>
            <person name="Konstantinidis K.T."/>
            <person name="Eloe-Fadrosh E.A."/>
            <person name="Kyrpides N.C."/>
            <person name="Woyke T."/>
        </authorList>
    </citation>
    <scope>NUCLEOTIDE SEQUENCE</scope>
    <source>
        <strain evidence="1">GVMAG-S-1101171-111</strain>
    </source>
</reference>
<accession>A0A6C0ATG7</accession>
<sequence length="69" mass="8126">MTKYKSNDYKLSAVKYYLKHNDSMDKVCEIFNCKINNTERPSYLCREIKSNQSASTSTYNQTLHGYEKT</sequence>
<organism evidence="1">
    <name type="scientific">viral metagenome</name>
    <dbReference type="NCBI Taxonomy" id="1070528"/>
    <lineage>
        <taxon>unclassified sequences</taxon>
        <taxon>metagenomes</taxon>
        <taxon>organismal metagenomes</taxon>
    </lineage>
</organism>
<protein>
    <submittedName>
        <fullName evidence="1">Uncharacterized protein</fullName>
    </submittedName>
</protein>
<dbReference type="AlphaFoldDB" id="A0A6C0ATG7"/>
<proteinExistence type="predicted"/>
<evidence type="ECO:0000313" key="1">
    <source>
        <dbReference type="EMBL" id="QHS82660.1"/>
    </source>
</evidence>
<name>A0A6C0ATG7_9ZZZZ</name>
<dbReference type="EMBL" id="MN740804">
    <property type="protein sequence ID" value="QHS82660.1"/>
    <property type="molecule type" value="Genomic_DNA"/>
</dbReference>